<protein>
    <submittedName>
        <fullName evidence="1">Uncharacterized protein</fullName>
    </submittedName>
</protein>
<proteinExistence type="predicted"/>
<gene>
    <name evidence="1" type="ORF">RHMOL_Rhmol04G0225100</name>
</gene>
<accession>A0ACC0P5E6</accession>
<keyword evidence="2" id="KW-1185">Reference proteome</keyword>
<name>A0ACC0P5E6_RHOML</name>
<sequence>MLHGFVEISIYGLWEYDGGLGFLGLQDGLGRDIECFVSHPNVENDEEKELGWEGVPPGFEHDEEEELGGAGNGNEEDVQNIRWEGGQCGDDDTNKGASDDDTDSDGDSSGLRDSSSSDGDDTEDVVNQGHEGPLTVTKAVDGLGKCVMIVEHDEESDCSYDNCSVMSSSDDEEVKKKGKKKVKYPEFNEDRGMKIPKLVEDMLFPNVKVFRTFLKEFHVRNGCQYQYLKNESRRVIMKCTDEEGGTSLSMEASCI</sequence>
<comment type="caution">
    <text evidence="1">The sequence shown here is derived from an EMBL/GenBank/DDBJ whole genome shotgun (WGS) entry which is preliminary data.</text>
</comment>
<dbReference type="EMBL" id="CM046391">
    <property type="protein sequence ID" value="KAI8560053.1"/>
    <property type="molecule type" value="Genomic_DNA"/>
</dbReference>
<evidence type="ECO:0000313" key="2">
    <source>
        <dbReference type="Proteomes" id="UP001062846"/>
    </source>
</evidence>
<organism evidence="1 2">
    <name type="scientific">Rhododendron molle</name>
    <name type="common">Chinese azalea</name>
    <name type="synonym">Azalea mollis</name>
    <dbReference type="NCBI Taxonomy" id="49168"/>
    <lineage>
        <taxon>Eukaryota</taxon>
        <taxon>Viridiplantae</taxon>
        <taxon>Streptophyta</taxon>
        <taxon>Embryophyta</taxon>
        <taxon>Tracheophyta</taxon>
        <taxon>Spermatophyta</taxon>
        <taxon>Magnoliopsida</taxon>
        <taxon>eudicotyledons</taxon>
        <taxon>Gunneridae</taxon>
        <taxon>Pentapetalae</taxon>
        <taxon>asterids</taxon>
        <taxon>Ericales</taxon>
        <taxon>Ericaceae</taxon>
        <taxon>Ericoideae</taxon>
        <taxon>Rhodoreae</taxon>
        <taxon>Rhododendron</taxon>
    </lineage>
</organism>
<evidence type="ECO:0000313" key="1">
    <source>
        <dbReference type="EMBL" id="KAI8560053.1"/>
    </source>
</evidence>
<reference evidence="1" key="1">
    <citation type="submission" date="2022-02" db="EMBL/GenBank/DDBJ databases">
        <title>Plant Genome Project.</title>
        <authorList>
            <person name="Zhang R.-G."/>
        </authorList>
    </citation>
    <scope>NUCLEOTIDE SEQUENCE</scope>
    <source>
        <strain evidence="1">AT1</strain>
    </source>
</reference>
<dbReference type="Proteomes" id="UP001062846">
    <property type="component" value="Chromosome 4"/>
</dbReference>